<dbReference type="EMBL" id="HBIV01019885">
    <property type="protein sequence ID" value="CAE0662783.1"/>
    <property type="molecule type" value="Transcribed_RNA"/>
</dbReference>
<dbReference type="AlphaFoldDB" id="A0A6U3BLZ5"/>
<sequence>MGCGVSKEEDDRKVEAIPASAKKEAAATAKETKKIVEKKVEEVAAEAGALVDEAKKATETVAPKKDKEDDEEKKSEEKGSPKVLVLYYSMYGHIAKMAESVAEGAEGAGASVKIMRIPETLSEEVLKKMGAPPKHPHPEVTTTEIADADCILIGIPTRFGMAAAQVKAIMDRTGKLWMTGGLVGKVGGIFFSTGTQGGGQETTAMTFITQFVHHGMLYVPIGYSNPKIFDMSTPHGGSPYGAGCLAGPDGKRQPSKLELDLARHQGEYTTKFTARLVGATA</sequence>
<proteinExistence type="inferred from homology"/>
<dbReference type="Gene3D" id="3.40.50.360">
    <property type="match status" value="1"/>
</dbReference>
<reference evidence="4" key="1">
    <citation type="submission" date="2021-01" db="EMBL/GenBank/DDBJ databases">
        <authorList>
            <person name="Corre E."/>
            <person name="Pelletier E."/>
            <person name="Niang G."/>
            <person name="Scheremetjew M."/>
            <person name="Finn R."/>
            <person name="Kale V."/>
            <person name="Holt S."/>
            <person name="Cochrane G."/>
            <person name="Meng A."/>
            <person name="Brown T."/>
            <person name="Cohen L."/>
        </authorList>
    </citation>
    <scope>NUCLEOTIDE SEQUENCE</scope>
    <source>
        <strain evidence="4">CCCM811</strain>
    </source>
</reference>
<accession>A0A6U3BLZ5</accession>
<dbReference type="PANTHER" id="PTHR30546:SF23">
    <property type="entry name" value="FLAVOPROTEIN-LIKE PROTEIN YCP4-RELATED"/>
    <property type="match status" value="1"/>
</dbReference>
<dbReference type="GO" id="GO:0003955">
    <property type="term" value="F:NAD(P)H dehydrogenase (quinone) activity"/>
    <property type="evidence" value="ECO:0007669"/>
    <property type="project" value="InterPro"/>
</dbReference>
<name>A0A6U3BLZ5_9EUKA</name>
<feature type="region of interest" description="Disordered" evidence="2">
    <location>
        <begin position="1"/>
        <end position="32"/>
    </location>
</feature>
<dbReference type="PANTHER" id="PTHR30546">
    <property type="entry name" value="FLAVODOXIN-RELATED PROTEIN WRBA-RELATED"/>
    <property type="match status" value="1"/>
</dbReference>
<evidence type="ECO:0000256" key="2">
    <source>
        <dbReference type="SAM" id="MobiDB-lite"/>
    </source>
</evidence>
<dbReference type="GO" id="GO:0016020">
    <property type="term" value="C:membrane"/>
    <property type="evidence" value="ECO:0007669"/>
    <property type="project" value="TreeGrafter"/>
</dbReference>
<dbReference type="GO" id="GO:0010181">
    <property type="term" value="F:FMN binding"/>
    <property type="evidence" value="ECO:0007669"/>
    <property type="project" value="InterPro"/>
</dbReference>
<feature type="domain" description="Flavodoxin-like" evidence="3">
    <location>
        <begin position="83"/>
        <end position="269"/>
    </location>
</feature>
<dbReference type="InterPro" id="IPR010089">
    <property type="entry name" value="Flavoprotein_WrbA-like"/>
</dbReference>
<gene>
    <name evidence="4" type="ORF">LGLO00237_LOCUS14384</name>
</gene>
<dbReference type="SUPFAM" id="SSF52218">
    <property type="entry name" value="Flavoproteins"/>
    <property type="match status" value="1"/>
</dbReference>
<dbReference type="Pfam" id="PF03358">
    <property type="entry name" value="FMN_red"/>
    <property type="match status" value="1"/>
</dbReference>
<dbReference type="NCBIfam" id="NF002999">
    <property type="entry name" value="PRK03767.1"/>
    <property type="match status" value="1"/>
</dbReference>
<protein>
    <recommendedName>
        <fullName evidence="3">Flavodoxin-like domain-containing protein</fullName>
    </recommendedName>
</protein>
<comment type="similarity">
    <text evidence="1">Belongs to the WrbA family.</text>
</comment>
<evidence type="ECO:0000256" key="1">
    <source>
        <dbReference type="ARBA" id="ARBA00006961"/>
    </source>
</evidence>
<dbReference type="InterPro" id="IPR008254">
    <property type="entry name" value="Flavodoxin/NO_synth"/>
</dbReference>
<evidence type="ECO:0000313" key="4">
    <source>
        <dbReference type="EMBL" id="CAE0662783.1"/>
    </source>
</evidence>
<dbReference type="InterPro" id="IPR029039">
    <property type="entry name" value="Flavoprotein-like_sf"/>
</dbReference>
<organism evidence="4">
    <name type="scientific">Lotharella globosa</name>
    <dbReference type="NCBI Taxonomy" id="91324"/>
    <lineage>
        <taxon>Eukaryota</taxon>
        <taxon>Sar</taxon>
        <taxon>Rhizaria</taxon>
        <taxon>Cercozoa</taxon>
        <taxon>Chlorarachniophyceae</taxon>
        <taxon>Lotharella</taxon>
    </lineage>
</organism>
<dbReference type="NCBIfam" id="TIGR01755">
    <property type="entry name" value="flav_wrbA"/>
    <property type="match status" value="1"/>
</dbReference>
<evidence type="ECO:0000259" key="3">
    <source>
        <dbReference type="PROSITE" id="PS50902"/>
    </source>
</evidence>
<dbReference type="PROSITE" id="PS50902">
    <property type="entry name" value="FLAVODOXIN_LIKE"/>
    <property type="match status" value="1"/>
</dbReference>
<dbReference type="InterPro" id="IPR005025">
    <property type="entry name" value="FMN_Rdtase-like_dom"/>
</dbReference>
<feature type="compositionally biased region" description="Basic and acidic residues" evidence="2">
    <location>
        <begin position="52"/>
        <end position="78"/>
    </location>
</feature>
<dbReference type="FunFam" id="3.40.50.360:FF:000001">
    <property type="entry name" value="NAD(P)H dehydrogenase (Quinone) FQR1-like"/>
    <property type="match status" value="1"/>
</dbReference>
<feature type="region of interest" description="Disordered" evidence="2">
    <location>
        <begin position="47"/>
        <end position="78"/>
    </location>
</feature>